<sequence length="80" mass="8605">IEVVLLFVEERDCVRVSLRSRERINVAALAARFGGGGHARAAGLRIDEDLDTAKQQLIAACVEELNPVRGGSPDPPRLLG</sequence>
<dbReference type="SUPFAM" id="SSF64182">
    <property type="entry name" value="DHH phosphoesterases"/>
    <property type="match status" value="1"/>
</dbReference>
<name>X0ZKI0_9ZZZZ</name>
<protein>
    <recommendedName>
        <fullName evidence="1">DHHA1 domain-containing protein</fullName>
    </recommendedName>
</protein>
<organism evidence="2">
    <name type="scientific">marine sediment metagenome</name>
    <dbReference type="NCBI Taxonomy" id="412755"/>
    <lineage>
        <taxon>unclassified sequences</taxon>
        <taxon>metagenomes</taxon>
        <taxon>ecological metagenomes</taxon>
    </lineage>
</organism>
<gene>
    <name evidence="2" type="ORF">S01H1_83879</name>
</gene>
<evidence type="ECO:0000313" key="2">
    <source>
        <dbReference type="EMBL" id="GAG48801.1"/>
    </source>
</evidence>
<dbReference type="Gene3D" id="3.10.310.30">
    <property type="match status" value="1"/>
</dbReference>
<dbReference type="PANTHER" id="PTHR47618">
    <property type="entry name" value="BIFUNCTIONAL OLIGORIBONUCLEASE AND PAP PHOSPHATASE NRNA"/>
    <property type="match status" value="1"/>
</dbReference>
<dbReference type="Pfam" id="PF02272">
    <property type="entry name" value="DHHA1"/>
    <property type="match status" value="1"/>
</dbReference>
<dbReference type="AlphaFoldDB" id="X0ZKI0"/>
<proteinExistence type="predicted"/>
<accession>X0ZKI0</accession>
<dbReference type="InterPro" id="IPR003156">
    <property type="entry name" value="DHHA1_dom"/>
</dbReference>
<dbReference type="GO" id="GO:0003676">
    <property type="term" value="F:nucleic acid binding"/>
    <property type="evidence" value="ECO:0007669"/>
    <property type="project" value="InterPro"/>
</dbReference>
<evidence type="ECO:0000259" key="1">
    <source>
        <dbReference type="Pfam" id="PF02272"/>
    </source>
</evidence>
<dbReference type="EMBL" id="BARS01057126">
    <property type="protein sequence ID" value="GAG48801.1"/>
    <property type="molecule type" value="Genomic_DNA"/>
</dbReference>
<reference evidence="2" key="1">
    <citation type="journal article" date="2014" name="Front. Microbiol.">
        <title>High frequency of phylogenetically diverse reductive dehalogenase-homologous genes in deep subseafloor sedimentary metagenomes.</title>
        <authorList>
            <person name="Kawai M."/>
            <person name="Futagami T."/>
            <person name="Toyoda A."/>
            <person name="Takaki Y."/>
            <person name="Nishi S."/>
            <person name="Hori S."/>
            <person name="Arai W."/>
            <person name="Tsubouchi T."/>
            <person name="Morono Y."/>
            <person name="Uchiyama I."/>
            <person name="Ito T."/>
            <person name="Fujiyama A."/>
            <person name="Inagaki F."/>
            <person name="Takami H."/>
        </authorList>
    </citation>
    <scope>NUCLEOTIDE SEQUENCE</scope>
    <source>
        <strain evidence="2">Expedition CK06-06</strain>
    </source>
</reference>
<comment type="caution">
    <text evidence="2">The sequence shown here is derived from an EMBL/GenBank/DDBJ whole genome shotgun (WGS) entry which is preliminary data.</text>
</comment>
<dbReference type="InterPro" id="IPR038763">
    <property type="entry name" value="DHH_sf"/>
</dbReference>
<dbReference type="InterPro" id="IPR051319">
    <property type="entry name" value="Oligoribo/pAp-PDE_c-di-AMP_PDE"/>
</dbReference>
<dbReference type="PANTHER" id="PTHR47618:SF1">
    <property type="entry name" value="BIFUNCTIONAL OLIGORIBONUCLEASE AND PAP PHOSPHATASE NRNA"/>
    <property type="match status" value="1"/>
</dbReference>
<feature type="domain" description="DHHA1" evidence="1">
    <location>
        <begin position="2"/>
        <end position="61"/>
    </location>
</feature>
<feature type="non-terminal residue" evidence="2">
    <location>
        <position position="1"/>
    </location>
</feature>